<dbReference type="eggNOG" id="KOG0017">
    <property type="taxonomic scope" value="Eukaryota"/>
</dbReference>
<dbReference type="Gene3D" id="3.30.70.270">
    <property type="match status" value="2"/>
</dbReference>
<feature type="compositionally biased region" description="Polar residues" evidence="10">
    <location>
        <begin position="1425"/>
        <end position="1447"/>
    </location>
</feature>
<dbReference type="GO" id="GO:0004519">
    <property type="term" value="F:endonuclease activity"/>
    <property type="evidence" value="ECO:0007669"/>
    <property type="project" value="UniProtKB-KW"/>
</dbReference>
<dbReference type="Proteomes" id="UP000008068">
    <property type="component" value="Unassembled WGS sequence"/>
</dbReference>
<dbReference type="GO" id="GO:0006508">
    <property type="term" value="P:proteolysis"/>
    <property type="evidence" value="ECO:0007669"/>
    <property type="project" value="UniProtKB-KW"/>
</dbReference>
<dbReference type="InterPro" id="IPR050951">
    <property type="entry name" value="Retrovirus_Pol_polyprotein"/>
</dbReference>
<sequence>MTNAEAMNQVLQNILSQLAESNAITQSLIAENRELRERQSLPANSSSDPEQRMAAGGHRTGSNARLIGDLSRRLPKYAFNVSEPDSFKKWIGRYKLVFLEDGAPLSERERTRLLIACLEESTFQRFLDSQRDVEDVYDVKFEDTVDALMKVFGNQRSLMMRRQACLQISRSSGLFQDPLEYTNKIGEAVTDAKLASMSGDDWSVFIFLRGLDTSTDSAAKLYLMQFVESIEKKGETVTLSQVHDEWIRFIQMRQQTKVVAANSAKTSQAVQVQKVSAKVNNSTPKKAPKDSPKKSASKTENSGKQPVTCTYCNKVGHTAEACYKRKREQKTEKSGSSGEQKTHCIHVDGILDNTNSKRSLAVSVNNTQLSFDLDTGSMITIINTDSWQLIGKPKLETVSHRISCANGSPMKVLGRTKVKFRLKNEIYEDYVYVRDRDTNLLGMSWINHSPAMTQVLDVMVNRVELPEEVASRLERTLMKEFPEVFSEGLGLCVKEQAQFRVDPATPPVFKRARPVPYGSLEAVEAELHRLQSMGVIEPVSHSKWASPIVVIKKKDTGKIRACGDFKVSGLNNALLDEFHPLPTSEDIFASLKGSVFSQIDLKDAYLQVELDDESQKLVVINTHKGLFKYKRMVSPSKCSFAKPQISYLGFVVDKDGRHPDPTKTEAIRNMKAPTDQKQLASFLGGICFYSRFIPELSALRGPLDKLMKKDAKWVWTDVEQKAFKDLTDAVAHATLLSHFHADWPMVVSADASAYGIGGVLTHIDPQGVETPVAHFARALTDTEQRYSQIEKEALALIYTVKKCHKFIFGRRFTLHTDHRPLLAIFGSHKDLPVHAQNRLVRWAMTLRSYDFEISYVNTTKFAKADWLSRVIQEYPRNNDDVVIAEVDSDDFEDLNVDQLAPVLEHDVRVETSNDSELTEVVSLVIADSWKAKPKSEIEKAWHHLKDRLKVIHGCLLLDDRVVVPRVLQAKVLKQLHEGHPGVVKMKHKARSFVYWKGLDSQIEKLVQRCDNCQTQAKMPRVTPLNPWPVPEAPWTRIHVDYAGPVDGMWFLVVVDAKSKYAEVKLTRSISAVATVDLMEEIFSTHGYLIVSDNGTQLTSQLFKNMCESYGIRHQTTAVYYPRSNGAAERFVDTLKRGIGKIKGASSVNQQILNKFLINYRNTPHAALNGATPAEVHFNRKLRVKMSLLLPGKNAESAALTPYQSTMKQSYDKRNAARAKNFQVGQTVYARVQHGNKWSWEYGEIRRRIGSVLYEVQVGSRIQRCHVNQLRIRFGDQSPEERFADSIFPLFFHSPALSTQNASGDRGEANPVEFPDSQSFEYPDDFDEFRSPRHHDSVLTPGGRSADESELHVNTPRSEQARENVSGRQTSTPARPEESPGHDNYTNSTAPRVEPPRTPSPTQSHALRRSQRQRQAPIRYDPCSEFPSSSATSALRGSFHTQDQSSTRNRGRHNASNRRGAANYLRGEGVGDLRGRPRWH</sequence>
<dbReference type="SUPFAM" id="SSF53098">
    <property type="entry name" value="Ribonuclease H-like"/>
    <property type="match status" value="1"/>
</dbReference>
<dbReference type="GO" id="GO:0008270">
    <property type="term" value="F:zinc ion binding"/>
    <property type="evidence" value="ECO:0007669"/>
    <property type="project" value="InterPro"/>
</dbReference>
<evidence type="ECO:0000259" key="11">
    <source>
        <dbReference type="PROSITE" id="PS50994"/>
    </source>
</evidence>
<dbReference type="PANTHER" id="PTHR37984:SF5">
    <property type="entry name" value="PROTEIN NYNRIN-LIKE"/>
    <property type="match status" value="1"/>
</dbReference>
<keyword evidence="7" id="KW-0255">Endonuclease</keyword>
<dbReference type="GO" id="GO:0004190">
    <property type="term" value="F:aspartic-type endopeptidase activity"/>
    <property type="evidence" value="ECO:0007669"/>
    <property type="project" value="UniProtKB-KW"/>
</dbReference>
<dbReference type="InterPro" id="IPR001584">
    <property type="entry name" value="Integrase_cat-core"/>
</dbReference>
<evidence type="ECO:0000313" key="12">
    <source>
        <dbReference type="EMBL" id="EGT56130.1"/>
    </source>
</evidence>
<evidence type="ECO:0000256" key="4">
    <source>
        <dbReference type="ARBA" id="ARBA00022695"/>
    </source>
</evidence>
<dbReference type="Pfam" id="PF13650">
    <property type="entry name" value="Asp_protease_2"/>
    <property type="match status" value="1"/>
</dbReference>
<feature type="domain" description="Integrase catalytic" evidence="11">
    <location>
        <begin position="1029"/>
        <end position="1180"/>
    </location>
</feature>
<evidence type="ECO:0000256" key="8">
    <source>
        <dbReference type="ARBA" id="ARBA00022918"/>
    </source>
</evidence>
<dbReference type="CDD" id="cd09274">
    <property type="entry name" value="RNase_HI_RT_Ty3"/>
    <property type="match status" value="1"/>
</dbReference>
<reference evidence="13" key="1">
    <citation type="submission" date="2011-07" db="EMBL/GenBank/DDBJ databases">
        <authorList>
            <consortium name="Caenorhabditis brenneri Sequencing and Analysis Consortium"/>
            <person name="Wilson R.K."/>
        </authorList>
    </citation>
    <scope>NUCLEOTIDE SEQUENCE [LARGE SCALE GENOMIC DNA]</scope>
    <source>
        <strain evidence="13">PB2801</strain>
    </source>
</reference>
<accession>G0NAF6</accession>
<dbReference type="SUPFAM" id="SSF50630">
    <property type="entry name" value="Acid proteases"/>
    <property type="match status" value="1"/>
</dbReference>
<dbReference type="InterPro" id="IPR043502">
    <property type="entry name" value="DNA/RNA_pol_sf"/>
</dbReference>
<dbReference type="Gene3D" id="1.10.340.70">
    <property type="match status" value="1"/>
</dbReference>
<dbReference type="Pfam" id="PF23309">
    <property type="entry name" value="DUF7083"/>
    <property type="match status" value="1"/>
</dbReference>
<dbReference type="PROSITE" id="PS50994">
    <property type="entry name" value="INTEGRASE"/>
    <property type="match status" value="1"/>
</dbReference>
<keyword evidence="5" id="KW-0540">Nuclease</keyword>
<protein>
    <recommendedName>
        <fullName evidence="1">RNA-directed DNA polymerase</fullName>
        <ecNumber evidence="1">2.7.7.49</ecNumber>
    </recommendedName>
</protein>
<evidence type="ECO:0000256" key="6">
    <source>
        <dbReference type="ARBA" id="ARBA00022750"/>
    </source>
</evidence>
<dbReference type="InterPro" id="IPR055510">
    <property type="entry name" value="DUF7083"/>
</dbReference>
<evidence type="ECO:0000256" key="2">
    <source>
        <dbReference type="ARBA" id="ARBA00022670"/>
    </source>
</evidence>
<dbReference type="InterPro" id="IPR041577">
    <property type="entry name" value="RT_RNaseH_2"/>
</dbReference>
<keyword evidence="3" id="KW-0808">Transferase</keyword>
<feature type="region of interest" description="Disordered" evidence="10">
    <location>
        <begin position="35"/>
        <end position="63"/>
    </location>
</feature>
<evidence type="ECO:0000256" key="3">
    <source>
        <dbReference type="ARBA" id="ARBA00022679"/>
    </source>
</evidence>
<evidence type="ECO:0000256" key="7">
    <source>
        <dbReference type="ARBA" id="ARBA00022759"/>
    </source>
</evidence>
<keyword evidence="9" id="KW-0511">Multifunctional enzyme</keyword>
<evidence type="ECO:0000256" key="10">
    <source>
        <dbReference type="SAM" id="MobiDB-lite"/>
    </source>
</evidence>
<dbReference type="SUPFAM" id="SSF57756">
    <property type="entry name" value="Retrovirus zinc finger-like domains"/>
    <property type="match status" value="1"/>
</dbReference>
<organism evidence="13">
    <name type="scientific">Caenorhabditis brenneri</name>
    <name type="common">Nematode worm</name>
    <dbReference type="NCBI Taxonomy" id="135651"/>
    <lineage>
        <taxon>Eukaryota</taxon>
        <taxon>Metazoa</taxon>
        <taxon>Ecdysozoa</taxon>
        <taxon>Nematoda</taxon>
        <taxon>Chromadorea</taxon>
        <taxon>Rhabditida</taxon>
        <taxon>Rhabditina</taxon>
        <taxon>Rhabditomorpha</taxon>
        <taxon>Rhabditoidea</taxon>
        <taxon>Rhabditidae</taxon>
        <taxon>Peloderinae</taxon>
        <taxon>Caenorhabditis</taxon>
    </lineage>
</organism>
<dbReference type="Gene3D" id="3.30.420.10">
    <property type="entry name" value="Ribonuclease H-like superfamily/Ribonuclease H"/>
    <property type="match status" value="1"/>
</dbReference>
<dbReference type="HOGENOM" id="CLU_000384_9_9_1"/>
<name>G0NAF6_CAEBE</name>
<dbReference type="EMBL" id="GL379854">
    <property type="protein sequence ID" value="EGT56130.1"/>
    <property type="molecule type" value="Genomic_DNA"/>
</dbReference>
<dbReference type="InParanoid" id="G0NAF6"/>
<feature type="compositionally biased region" description="Basic and acidic residues" evidence="10">
    <location>
        <begin position="1327"/>
        <end position="1336"/>
    </location>
</feature>
<dbReference type="FunFam" id="3.10.20.370:FF:000001">
    <property type="entry name" value="Retrovirus-related Pol polyprotein from transposon 17.6-like protein"/>
    <property type="match status" value="1"/>
</dbReference>
<keyword evidence="2" id="KW-0645">Protease</keyword>
<dbReference type="InterPro" id="IPR036397">
    <property type="entry name" value="RNaseH_sf"/>
</dbReference>
<dbReference type="SUPFAM" id="SSF56672">
    <property type="entry name" value="DNA/RNA polymerases"/>
    <property type="match status" value="1"/>
</dbReference>
<feature type="region of interest" description="Disordered" evidence="10">
    <location>
        <begin position="274"/>
        <end position="305"/>
    </location>
</feature>
<keyword evidence="7" id="KW-0378">Hydrolase</keyword>
<dbReference type="Pfam" id="PF17919">
    <property type="entry name" value="RT_RNaseH_2"/>
    <property type="match status" value="1"/>
</dbReference>
<keyword evidence="6" id="KW-0064">Aspartyl protease</keyword>
<dbReference type="InterPro" id="IPR012337">
    <property type="entry name" value="RNaseH-like_sf"/>
</dbReference>
<dbReference type="EC" id="2.7.7.49" evidence="1"/>
<dbReference type="InterPro" id="IPR041588">
    <property type="entry name" value="Integrase_H2C2"/>
</dbReference>
<evidence type="ECO:0000256" key="1">
    <source>
        <dbReference type="ARBA" id="ARBA00012493"/>
    </source>
</evidence>
<dbReference type="InterPro" id="IPR021109">
    <property type="entry name" value="Peptidase_aspartic_dom_sf"/>
</dbReference>
<feature type="region of interest" description="Disordered" evidence="10">
    <location>
        <begin position="1297"/>
        <end position="1479"/>
    </location>
</feature>
<dbReference type="GO" id="GO:0015074">
    <property type="term" value="P:DNA integration"/>
    <property type="evidence" value="ECO:0007669"/>
    <property type="project" value="InterPro"/>
</dbReference>
<dbReference type="InterPro" id="IPR036875">
    <property type="entry name" value="Znf_CCHC_sf"/>
</dbReference>
<evidence type="ECO:0000256" key="9">
    <source>
        <dbReference type="ARBA" id="ARBA00023268"/>
    </source>
</evidence>
<dbReference type="InterPro" id="IPR043128">
    <property type="entry name" value="Rev_trsase/Diguanyl_cyclase"/>
</dbReference>
<dbReference type="OrthoDB" id="775972at2759"/>
<dbReference type="PANTHER" id="PTHR37984">
    <property type="entry name" value="PROTEIN CBG26694"/>
    <property type="match status" value="1"/>
</dbReference>
<dbReference type="GO" id="GO:0042575">
    <property type="term" value="C:DNA polymerase complex"/>
    <property type="evidence" value="ECO:0007669"/>
    <property type="project" value="UniProtKB-ARBA"/>
</dbReference>
<dbReference type="Pfam" id="PF00665">
    <property type="entry name" value="rve"/>
    <property type="match status" value="1"/>
</dbReference>
<evidence type="ECO:0000313" key="13">
    <source>
        <dbReference type="Proteomes" id="UP000008068"/>
    </source>
</evidence>
<dbReference type="Pfam" id="PF17921">
    <property type="entry name" value="Integrase_H2C2"/>
    <property type="match status" value="1"/>
</dbReference>
<evidence type="ECO:0000256" key="5">
    <source>
        <dbReference type="ARBA" id="ARBA00022722"/>
    </source>
</evidence>
<dbReference type="GO" id="GO:0003676">
    <property type="term" value="F:nucleic acid binding"/>
    <property type="evidence" value="ECO:0007669"/>
    <property type="project" value="InterPro"/>
</dbReference>
<keyword evidence="4" id="KW-0548">Nucleotidyltransferase</keyword>
<dbReference type="STRING" id="135651.G0NAF6"/>
<dbReference type="FunFam" id="1.10.340.70:FF:000003">
    <property type="entry name" value="Protein CBG25708"/>
    <property type="match status" value="1"/>
</dbReference>
<dbReference type="GO" id="GO:0003964">
    <property type="term" value="F:RNA-directed DNA polymerase activity"/>
    <property type="evidence" value="ECO:0007669"/>
    <property type="project" value="UniProtKB-KW"/>
</dbReference>
<dbReference type="Gene3D" id="2.40.70.10">
    <property type="entry name" value="Acid Proteases"/>
    <property type="match status" value="1"/>
</dbReference>
<feature type="compositionally biased region" description="Basic and acidic residues" evidence="10">
    <location>
        <begin position="1468"/>
        <end position="1479"/>
    </location>
</feature>
<dbReference type="CDD" id="cd01647">
    <property type="entry name" value="RT_LTR"/>
    <property type="match status" value="1"/>
</dbReference>
<dbReference type="Gene3D" id="3.10.10.10">
    <property type="entry name" value="HIV Type 1 Reverse Transcriptase, subunit A, domain 1"/>
    <property type="match status" value="1"/>
</dbReference>
<proteinExistence type="predicted"/>
<keyword evidence="8" id="KW-0695">RNA-directed DNA polymerase</keyword>
<keyword evidence="13" id="KW-1185">Reference proteome</keyword>
<gene>
    <name evidence="12" type="ORF">CAEBREN_30260</name>
</gene>
<dbReference type="FunFam" id="3.30.70.270:FF:000020">
    <property type="entry name" value="Transposon Tf2-6 polyprotein-like Protein"/>
    <property type="match status" value="1"/>
</dbReference>